<protein>
    <submittedName>
        <fullName evidence="1">Uncharacterized protein</fullName>
    </submittedName>
</protein>
<proteinExistence type="predicted"/>
<reference evidence="1" key="2">
    <citation type="journal article" date="2015" name="Fish Shellfish Immunol.">
        <title>Early steps in the European eel (Anguilla anguilla)-Vibrio vulnificus interaction in the gills: Role of the RtxA13 toxin.</title>
        <authorList>
            <person name="Callol A."/>
            <person name="Pajuelo D."/>
            <person name="Ebbesson L."/>
            <person name="Teles M."/>
            <person name="MacKenzie S."/>
            <person name="Amaro C."/>
        </authorList>
    </citation>
    <scope>NUCLEOTIDE SEQUENCE</scope>
</reference>
<dbReference type="EMBL" id="GBXM01016311">
    <property type="protein sequence ID" value="JAH92266.1"/>
    <property type="molecule type" value="Transcribed_RNA"/>
</dbReference>
<evidence type="ECO:0000313" key="1">
    <source>
        <dbReference type="EMBL" id="JAH92266.1"/>
    </source>
</evidence>
<dbReference type="AlphaFoldDB" id="A0A0E9WPS8"/>
<organism evidence="1">
    <name type="scientific">Anguilla anguilla</name>
    <name type="common">European freshwater eel</name>
    <name type="synonym">Muraena anguilla</name>
    <dbReference type="NCBI Taxonomy" id="7936"/>
    <lineage>
        <taxon>Eukaryota</taxon>
        <taxon>Metazoa</taxon>
        <taxon>Chordata</taxon>
        <taxon>Craniata</taxon>
        <taxon>Vertebrata</taxon>
        <taxon>Euteleostomi</taxon>
        <taxon>Actinopterygii</taxon>
        <taxon>Neopterygii</taxon>
        <taxon>Teleostei</taxon>
        <taxon>Anguilliformes</taxon>
        <taxon>Anguillidae</taxon>
        <taxon>Anguilla</taxon>
    </lineage>
</organism>
<name>A0A0E9WPS8_ANGAN</name>
<sequence length="81" mass="9156">MITAQKLTTVSTLSPLHFFTECSISVVIRVALLLQSRLTVQQFPCHLRLLPFSWHVPLNVTLLPFTERVSFHSPPAGTQKK</sequence>
<reference evidence="1" key="1">
    <citation type="submission" date="2014-11" db="EMBL/GenBank/DDBJ databases">
        <authorList>
            <person name="Amaro Gonzalez C."/>
        </authorList>
    </citation>
    <scope>NUCLEOTIDE SEQUENCE</scope>
</reference>
<accession>A0A0E9WPS8</accession>